<evidence type="ECO:0008006" key="4">
    <source>
        <dbReference type="Google" id="ProtNLM"/>
    </source>
</evidence>
<dbReference type="EMBL" id="CP054705">
    <property type="protein sequence ID" value="QQK77606.1"/>
    <property type="molecule type" value="Genomic_DNA"/>
</dbReference>
<protein>
    <recommendedName>
        <fullName evidence="4">EF-hand domain-containing protein</fullName>
    </recommendedName>
</protein>
<dbReference type="Proteomes" id="UP000595823">
    <property type="component" value="Chromosome"/>
</dbReference>
<sequence>MKKIKTIPIKIGAVTGVSALLTGCGATAQDDYMSAYDEVQDADTFEADIQMSMDVESDVFGHEETEMLNNTVLAMDVMSDVANDQHEVDIGLALSMGAMDMNIDMPMFLDNSGDEEKLYSTSDGMIDIIDSMLMFEGFPMNIETPESIQGTVVELPVEDDGQNEEVSEEQEEATENIMAQSRTFLEDMDEEAFTRDEDAENMITYSVDGNVVVDALFDMLEDNPAIFEGVEDMNEAAIDDDLSEIRDEIDEYIEVDEVETEVVLNENGSMATEEMRIPMMLNNDRGETIDMTLHMDVEYNSIDDDLDFSFDLSEDNIISEDEFEEAMEESFNDPMMMP</sequence>
<feature type="chain" id="PRO_5032306276" description="EF-hand domain-containing protein" evidence="1">
    <location>
        <begin position="29"/>
        <end position="338"/>
    </location>
</feature>
<keyword evidence="3" id="KW-1185">Reference proteome</keyword>
<proteinExistence type="predicted"/>
<dbReference type="InterPro" id="IPR018247">
    <property type="entry name" value="EF_Hand_1_Ca_BS"/>
</dbReference>
<feature type="signal peptide" evidence="1">
    <location>
        <begin position="1"/>
        <end position="28"/>
    </location>
</feature>
<reference evidence="2 3" key="1">
    <citation type="submission" date="2020-06" db="EMBL/GenBank/DDBJ databases">
        <title>Genomic analysis of Salicibibacter sp. NKC5-3.</title>
        <authorList>
            <person name="Oh Y.J."/>
        </authorList>
    </citation>
    <scope>NUCLEOTIDE SEQUENCE [LARGE SCALE GENOMIC DNA]</scope>
    <source>
        <strain evidence="2 3">NKC5-3</strain>
    </source>
</reference>
<keyword evidence="1" id="KW-0732">Signal</keyword>
<dbReference type="PROSITE" id="PS51257">
    <property type="entry name" value="PROKAR_LIPOPROTEIN"/>
    <property type="match status" value="1"/>
</dbReference>
<dbReference type="AlphaFoldDB" id="A0A7T6Z760"/>
<evidence type="ECO:0000313" key="2">
    <source>
        <dbReference type="EMBL" id="QQK77606.1"/>
    </source>
</evidence>
<accession>A0A7T6Z760</accession>
<organism evidence="2 3">
    <name type="scientific">Salicibibacter cibarius</name>
    <dbReference type="NCBI Taxonomy" id="2743000"/>
    <lineage>
        <taxon>Bacteria</taxon>
        <taxon>Bacillati</taxon>
        <taxon>Bacillota</taxon>
        <taxon>Bacilli</taxon>
        <taxon>Bacillales</taxon>
        <taxon>Bacillaceae</taxon>
        <taxon>Salicibibacter</taxon>
    </lineage>
</organism>
<name>A0A7T6Z760_9BACI</name>
<dbReference type="RefSeq" id="WP_200125092.1">
    <property type="nucleotide sequence ID" value="NZ_CP054705.1"/>
</dbReference>
<dbReference type="KEGG" id="scia:HUG15_19800"/>
<evidence type="ECO:0000256" key="1">
    <source>
        <dbReference type="SAM" id="SignalP"/>
    </source>
</evidence>
<evidence type="ECO:0000313" key="3">
    <source>
        <dbReference type="Proteomes" id="UP000595823"/>
    </source>
</evidence>
<dbReference type="PROSITE" id="PS00018">
    <property type="entry name" value="EF_HAND_1"/>
    <property type="match status" value="1"/>
</dbReference>
<gene>
    <name evidence="2" type="ORF">HUG15_19800</name>
</gene>